<dbReference type="CDD" id="cd07043">
    <property type="entry name" value="STAS_anti-anti-sigma_factors"/>
    <property type="match status" value="1"/>
</dbReference>
<dbReference type="PROSITE" id="PS50801">
    <property type="entry name" value="STAS"/>
    <property type="match status" value="1"/>
</dbReference>
<comment type="caution">
    <text evidence="2">The sequence shown here is derived from an EMBL/GenBank/DDBJ whole genome shotgun (WGS) entry which is preliminary data.</text>
</comment>
<sequence length="227" mass="25505">MAVRPLPAPVRSLHILRHHGGDFPSPLREPDPTDHSAAPLRHARISETLVAAQRAQWRGLALVRRLRRRLEALQILTHEHVMLVSKTQRLRAHYLRQVFWLQVTAQAQLSWSRTLLHLTKADTRYSVRALLPMSGAGEQLECQIVEIPGVVVVHARGILSFDTAQALEDVLQGAIERGHVVLDLVRVTNIDTSGYGALEHAHQRAHQSGRLLLFAGASRRIRRAIEI</sequence>
<dbReference type="InterPro" id="IPR002645">
    <property type="entry name" value="STAS_dom"/>
</dbReference>
<protein>
    <submittedName>
        <fullName evidence="2">STAS domain-containing protein</fullName>
    </submittedName>
</protein>
<proteinExistence type="predicted"/>
<dbReference type="AlphaFoldDB" id="A0A537LQQ9"/>
<dbReference type="SUPFAM" id="SSF52091">
    <property type="entry name" value="SpoIIaa-like"/>
    <property type="match status" value="1"/>
</dbReference>
<feature type="non-terminal residue" evidence="2">
    <location>
        <position position="227"/>
    </location>
</feature>
<name>A0A537LQQ9_9BACT</name>
<dbReference type="EMBL" id="VBAM01000305">
    <property type="protein sequence ID" value="TMJ10272.1"/>
    <property type="molecule type" value="Genomic_DNA"/>
</dbReference>
<dbReference type="Proteomes" id="UP000320393">
    <property type="component" value="Unassembled WGS sequence"/>
</dbReference>
<organism evidence="2 3">
    <name type="scientific">Candidatus Segetimicrobium genomatis</name>
    <dbReference type="NCBI Taxonomy" id="2569760"/>
    <lineage>
        <taxon>Bacteria</taxon>
        <taxon>Bacillati</taxon>
        <taxon>Candidatus Sysuimicrobiota</taxon>
        <taxon>Candidatus Sysuimicrobiia</taxon>
        <taxon>Candidatus Sysuimicrobiales</taxon>
        <taxon>Candidatus Segetimicrobiaceae</taxon>
        <taxon>Candidatus Segetimicrobium</taxon>
    </lineage>
</organism>
<evidence type="ECO:0000259" key="1">
    <source>
        <dbReference type="PROSITE" id="PS50801"/>
    </source>
</evidence>
<dbReference type="Gene3D" id="3.30.750.24">
    <property type="entry name" value="STAS domain"/>
    <property type="match status" value="1"/>
</dbReference>
<accession>A0A537LQQ9</accession>
<evidence type="ECO:0000313" key="2">
    <source>
        <dbReference type="EMBL" id="TMJ10272.1"/>
    </source>
</evidence>
<dbReference type="Pfam" id="PF01740">
    <property type="entry name" value="STAS"/>
    <property type="match status" value="1"/>
</dbReference>
<gene>
    <name evidence="2" type="ORF">E6H02_08165</name>
</gene>
<reference evidence="2 3" key="1">
    <citation type="journal article" date="2019" name="Nat. Microbiol.">
        <title>Mediterranean grassland soil C-N compound turnover is dependent on rainfall and depth, and is mediated by genomically divergent microorganisms.</title>
        <authorList>
            <person name="Diamond S."/>
            <person name="Andeer P.F."/>
            <person name="Li Z."/>
            <person name="Crits-Christoph A."/>
            <person name="Burstein D."/>
            <person name="Anantharaman K."/>
            <person name="Lane K.R."/>
            <person name="Thomas B.C."/>
            <person name="Pan C."/>
            <person name="Northen T.R."/>
            <person name="Banfield J.F."/>
        </authorList>
    </citation>
    <scope>NUCLEOTIDE SEQUENCE [LARGE SCALE GENOMIC DNA]</scope>
    <source>
        <strain evidence="2">NP_5</strain>
    </source>
</reference>
<dbReference type="InterPro" id="IPR036513">
    <property type="entry name" value="STAS_dom_sf"/>
</dbReference>
<feature type="domain" description="STAS" evidence="1">
    <location>
        <begin position="140"/>
        <end position="227"/>
    </location>
</feature>
<evidence type="ECO:0000313" key="3">
    <source>
        <dbReference type="Proteomes" id="UP000320393"/>
    </source>
</evidence>